<comment type="caution">
    <text evidence="1">The sequence shown here is derived from an EMBL/GenBank/DDBJ whole genome shotgun (WGS) entry which is preliminary data.</text>
</comment>
<reference evidence="1 2" key="1">
    <citation type="submission" date="2018-08" db="EMBL/GenBank/DDBJ databases">
        <title>Genome and evolution of the arbuscular mycorrhizal fungus Diversispora epigaea (formerly Glomus versiforme) and its bacterial endosymbionts.</title>
        <authorList>
            <person name="Sun X."/>
            <person name="Fei Z."/>
            <person name="Harrison M."/>
        </authorList>
    </citation>
    <scope>NUCLEOTIDE SEQUENCE [LARGE SCALE GENOMIC DNA]</scope>
    <source>
        <strain evidence="1 2">IT104</strain>
    </source>
</reference>
<evidence type="ECO:0000313" key="2">
    <source>
        <dbReference type="Proteomes" id="UP000266861"/>
    </source>
</evidence>
<gene>
    <name evidence="1" type="ORF">Glove_433g22</name>
</gene>
<dbReference type="Proteomes" id="UP000266861">
    <property type="component" value="Unassembled WGS sequence"/>
</dbReference>
<proteinExistence type="predicted"/>
<organism evidence="1 2">
    <name type="scientific">Diversispora epigaea</name>
    <dbReference type="NCBI Taxonomy" id="1348612"/>
    <lineage>
        <taxon>Eukaryota</taxon>
        <taxon>Fungi</taxon>
        <taxon>Fungi incertae sedis</taxon>
        <taxon>Mucoromycota</taxon>
        <taxon>Glomeromycotina</taxon>
        <taxon>Glomeromycetes</taxon>
        <taxon>Diversisporales</taxon>
        <taxon>Diversisporaceae</taxon>
        <taxon>Diversispora</taxon>
    </lineage>
</organism>
<dbReference type="EMBL" id="PQFF01000383">
    <property type="protein sequence ID" value="RHZ53902.1"/>
    <property type="molecule type" value="Genomic_DNA"/>
</dbReference>
<keyword evidence="2" id="KW-1185">Reference proteome</keyword>
<accession>A0A397GSA9</accession>
<evidence type="ECO:0000313" key="1">
    <source>
        <dbReference type="EMBL" id="RHZ53902.1"/>
    </source>
</evidence>
<name>A0A397GSA9_9GLOM</name>
<dbReference type="OrthoDB" id="2422809at2759"/>
<sequence>MAFKNKKLEKVFQLAKPLEIDLNSTTSLILRRSRDEHVSWTCWQNYVAKVARTDEIVGGYNPLAWDKIKDWVEYYRQPYVLASSLNLKINPEILASSENNTNVAEVAHSLANRRRIDQKALKIIDTQNKFGVPYSRCDNGEIKSITRKEKFWKRRCNKYHQRRFKEKRKQIQLRILKNVKMRKAIAEAEALEIANLEREKKN</sequence>
<protein>
    <submittedName>
        <fullName evidence="1">Uncharacterized protein</fullName>
    </submittedName>
</protein>
<dbReference type="AlphaFoldDB" id="A0A397GSA9"/>